<gene>
    <name evidence="1" type="ORF">F3Y22_tig00003041pilonHSYRG00136</name>
</gene>
<evidence type="ECO:0000313" key="2">
    <source>
        <dbReference type="Proteomes" id="UP000436088"/>
    </source>
</evidence>
<comment type="caution">
    <text evidence="1">The sequence shown here is derived from an EMBL/GenBank/DDBJ whole genome shotgun (WGS) entry which is preliminary data.</text>
</comment>
<accession>A0A6A3CM50</accession>
<sequence>MWRLKVGEGGNNPYIFSTNKFLGRQTGEFDPNAGTAEERGEVEEARTNFYNNCNNVQPSSDLLWQLQGCLYPLVKRTEIPPNAEKPLTVNYRDIELPSVRVL</sequence>
<dbReference type="GO" id="GO:0005811">
    <property type="term" value="C:lipid droplet"/>
    <property type="evidence" value="ECO:0007669"/>
    <property type="project" value="InterPro"/>
</dbReference>
<dbReference type="GO" id="GO:0042300">
    <property type="term" value="F:beta-amyrin synthase activity"/>
    <property type="evidence" value="ECO:0007669"/>
    <property type="project" value="TreeGrafter"/>
</dbReference>
<dbReference type="Proteomes" id="UP000436088">
    <property type="component" value="Unassembled WGS sequence"/>
</dbReference>
<name>A0A6A3CM50_HIBSY</name>
<dbReference type="PANTHER" id="PTHR11764:SF48">
    <property type="entry name" value="TERPENE CYCLASE_MUTASE FAMILY MEMBER"/>
    <property type="match status" value="1"/>
</dbReference>
<proteinExistence type="predicted"/>
<protein>
    <submittedName>
        <fullName evidence="1">Uncharacterized protein</fullName>
    </submittedName>
</protein>
<dbReference type="AlphaFoldDB" id="A0A6A3CM50"/>
<keyword evidence="2" id="KW-1185">Reference proteome</keyword>
<dbReference type="GO" id="GO:0016104">
    <property type="term" value="P:triterpenoid biosynthetic process"/>
    <property type="evidence" value="ECO:0007669"/>
    <property type="project" value="InterPro"/>
</dbReference>
<reference evidence="1" key="1">
    <citation type="submission" date="2019-09" db="EMBL/GenBank/DDBJ databases">
        <title>Draft genome information of white flower Hibiscus syriacus.</title>
        <authorList>
            <person name="Kim Y.-M."/>
        </authorList>
    </citation>
    <scope>NUCLEOTIDE SEQUENCE [LARGE SCALE GENOMIC DNA]</scope>
    <source>
        <strain evidence="1">YM2019G1</strain>
    </source>
</reference>
<dbReference type="EMBL" id="VEPZ02000209">
    <property type="protein sequence ID" value="KAE8729916.1"/>
    <property type="molecule type" value="Genomic_DNA"/>
</dbReference>
<organism evidence="1 2">
    <name type="scientific">Hibiscus syriacus</name>
    <name type="common">Rose of Sharon</name>
    <dbReference type="NCBI Taxonomy" id="106335"/>
    <lineage>
        <taxon>Eukaryota</taxon>
        <taxon>Viridiplantae</taxon>
        <taxon>Streptophyta</taxon>
        <taxon>Embryophyta</taxon>
        <taxon>Tracheophyta</taxon>
        <taxon>Spermatophyta</taxon>
        <taxon>Magnoliopsida</taxon>
        <taxon>eudicotyledons</taxon>
        <taxon>Gunneridae</taxon>
        <taxon>Pentapetalae</taxon>
        <taxon>rosids</taxon>
        <taxon>malvids</taxon>
        <taxon>Malvales</taxon>
        <taxon>Malvaceae</taxon>
        <taxon>Malvoideae</taxon>
        <taxon>Hibiscus</taxon>
    </lineage>
</organism>
<dbReference type="InterPro" id="IPR018333">
    <property type="entry name" value="Squalene_cyclase"/>
</dbReference>
<evidence type="ECO:0000313" key="1">
    <source>
        <dbReference type="EMBL" id="KAE8729916.1"/>
    </source>
</evidence>
<dbReference type="PANTHER" id="PTHR11764">
    <property type="entry name" value="TERPENE CYCLASE/MUTASE FAMILY MEMBER"/>
    <property type="match status" value="1"/>
</dbReference>